<keyword evidence="1" id="KW-0472">Membrane</keyword>
<keyword evidence="3" id="KW-1185">Reference proteome</keyword>
<comment type="caution">
    <text evidence="2">The sequence shown here is derived from an EMBL/GenBank/DDBJ whole genome shotgun (WGS) entry which is preliminary data.</text>
</comment>
<proteinExistence type="predicted"/>
<sequence length="56" mass="6450">MLVLEKVAYFFIFSFDYGLLLGLRPFKKRVMPRPHIFERDCPRFAGFPLPAGEGGT</sequence>
<organism evidence="2 3">
    <name type="scientific">Neisseria sicca ATCC 29256</name>
    <dbReference type="NCBI Taxonomy" id="547045"/>
    <lineage>
        <taxon>Bacteria</taxon>
        <taxon>Pseudomonadati</taxon>
        <taxon>Pseudomonadota</taxon>
        <taxon>Betaproteobacteria</taxon>
        <taxon>Neisseriales</taxon>
        <taxon>Neisseriaceae</taxon>
        <taxon>Neisseria</taxon>
    </lineage>
</organism>
<dbReference type="AlphaFoldDB" id="C6M491"/>
<reference evidence="2" key="1">
    <citation type="submission" date="2009-07" db="EMBL/GenBank/DDBJ databases">
        <authorList>
            <person name="Weinstock G."/>
            <person name="Sodergren E."/>
            <person name="Clifton S."/>
            <person name="Fulton L."/>
            <person name="Fulton B."/>
            <person name="Courtney L."/>
            <person name="Fronick C."/>
            <person name="Harrison M."/>
            <person name="Strong C."/>
            <person name="Farmer C."/>
            <person name="Delahaunty K."/>
            <person name="Markovic C."/>
            <person name="Hall O."/>
            <person name="Minx P."/>
            <person name="Tomlinson C."/>
            <person name="Mitreva M."/>
            <person name="Nelson J."/>
            <person name="Hou S."/>
            <person name="Wollam A."/>
            <person name="Pepin K.H."/>
            <person name="Johnson M."/>
            <person name="Bhonagiri V."/>
            <person name="Nash W.E."/>
            <person name="Warren W."/>
            <person name="Chinwalla A."/>
            <person name="Mardis E.R."/>
            <person name="Wilson R.K."/>
        </authorList>
    </citation>
    <scope>NUCLEOTIDE SEQUENCE [LARGE SCALE GENOMIC DNA]</scope>
    <source>
        <strain evidence="2">ATCC 29256</strain>
    </source>
</reference>
<dbReference type="Proteomes" id="UP000005365">
    <property type="component" value="Unassembled WGS sequence"/>
</dbReference>
<feature type="transmembrane region" description="Helical" evidence="1">
    <location>
        <begin position="6"/>
        <end position="23"/>
    </location>
</feature>
<name>C6M491_NEISI</name>
<accession>C6M491</accession>
<gene>
    <name evidence="2" type="ORF">NEISICOT_01333</name>
</gene>
<keyword evidence="1" id="KW-1133">Transmembrane helix</keyword>
<evidence type="ECO:0000313" key="3">
    <source>
        <dbReference type="Proteomes" id="UP000005365"/>
    </source>
</evidence>
<evidence type="ECO:0000256" key="1">
    <source>
        <dbReference type="SAM" id="Phobius"/>
    </source>
</evidence>
<protein>
    <submittedName>
        <fullName evidence="2">Uncharacterized protein</fullName>
    </submittedName>
</protein>
<dbReference type="EMBL" id="ACKO02000006">
    <property type="protein sequence ID" value="EET45003.1"/>
    <property type="molecule type" value="Genomic_DNA"/>
</dbReference>
<keyword evidence="1" id="KW-0812">Transmembrane</keyword>
<evidence type="ECO:0000313" key="2">
    <source>
        <dbReference type="EMBL" id="EET45003.1"/>
    </source>
</evidence>